<protein>
    <recommendedName>
        <fullName evidence="2">DUF6533 domain-containing protein</fullName>
    </recommendedName>
</protein>
<keyword evidence="1" id="KW-1133">Transmembrane helix</keyword>
<feature type="transmembrane region" description="Helical" evidence="1">
    <location>
        <begin position="237"/>
        <end position="257"/>
    </location>
</feature>
<feature type="transmembrane region" description="Helical" evidence="1">
    <location>
        <begin position="119"/>
        <end position="142"/>
    </location>
</feature>
<evidence type="ECO:0000256" key="1">
    <source>
        <dbReference type="SAM" id="Phobius"/>
    </source>
</evidence>
<dbReference type="AlphaFoldDB" id="A0A5C3L1Z2"/>
<evidence type="ECO:0000313" key="3">
    <source>
        <dbReference type="EMBL" id="TFK26994.1"/>
    </source>
</evidence>
<dbReference type="Pfam" id="PF20151">
    <property type="entry name" value="DUF6533"/>
    <property type="match status" value="1"/>
</dbReference>
<organism evidence="3 4">
    <name type="scientific">Coprinopsis marcescibilis</name>
    <name type="common">Agaric fungus</name>
    <name type="synonym">Psathyrella marcescibilis</name>
    <dbReference type="NCBI Taxonomy" id="230819"/>
    <lineage>
        <taxon>Eukaryota</taxon>
        <taxon>Fungi</taxon>
        <taxon>Dikarya</taxon>
        <taxon>Basidiomycota</taxon>
        <taxon>Agaricomycotina</taxon>
        <taxon>Agaricomycetes</taxon>
        <taxon>Agaricomycetidae</taxon>
        <taxon>Agaricales</taxon>
        <taxon>Agaricineae</taxon>
        <taxon>Psathyrellaceae</taxon>
        <taxon>Coprinopsis</taxon>
    </lineage>
</organism>
<accession>A0A5C3L1Z2</accession>
<feature type="transmembrane region" description="Helical" evidence="1">
    <location>
        <begin position="15"/>
        <end position="32"/>
    </location>
</feature>
<feature type="transmembrane region" description="Helical" evidence="1">
    <location>
        <begin position="212"/>
        <end position="231"/>
    </location>
</feature>
<dbReference type="Proteomes" id="UP000307440">
    <property type="component" value="Unassembled WGS sequence"/>
</dbReference>
<keyword evidence="4" id="KW-1185">Reference proteome</keyword>
<name>A0A5C3L1Z2_COPMA</name>
<feature type="transmembrane region" description="Helical" evidence="1">
    <location>
        <begin position="169"/>
        <end position="191"/>
    </location>
</feature>
<dbReference type="InterPro" id="IPR045340">
    <property type="entry name" value="DUF6533"/>
</dbReference>
<sequence length="302" mass="33501">MSNLDDTFPSTGLGMRYFAHVAVATLLISDYFETLPSEIRYIWQSRWSIIKILFILTRYSALVDTVLAFNYGFFSAGLSPQKCHLFLSISCVTSVAMLAFSEGILFIRVCAITSGSRLLVWALFSQYITVHVVQFVLVTRFIENVSFLEAPITRQSGCIPLAAPHALRFLLVLFVIFVVSAGLLVLIMCAIGIHHFKSGRSSLFTIFFRDGLAYFAILAGVSIGNIIFSTGESVADNLIGGHIQGVIHAIIAPRMILHLRRAADASVREDNIMKHWRYPSLTLSAAQIATAEEMFPSIPRED</sequence>
<proteinExistence type="predicted"/>
<keyword evidence="1" id="KW-0812">Transmembrane</keyword>
<feature type="transmembrane region" description="Helical" evidence="1">
    <location>
        <begin position="85"/>
        <end position="107"/>
    </location>
</feature>
<dbReference type="EMBL" id="ML210169">
    <property type="protein sequence ID" value="TFK26994.1"/>
    <property type="molecule type" value="Genomic_DNA"/>
</dbReference>
<gene>
    <name evidence="3" type="ORF">FA15DRAFT_666944</name>
</gene>
<dbReference type="OrthoDB" id="2958007at2759"/>
<evidence type="ECO:0000313" key="4">
    <source>
        <dbReference type="Proteomes" id="UP000307440"/>
    </source>
</evidence>
<reference evidence="3 4" key="1">
    <citation type="journal article" date="2019" name="Nat. Ecol. Evol.">
        <title>Megaphylogeny resolves global patterns of mushroom evolution.</title>
        <authorList>
            <person name="Varga T."/>
            <person name="Krizsan K."/>
            <person name="Foldi C."/>
            <person name="Dima B."/>
            <person name="Sanchez-Garcia M."/>
            <person name="Sanchez-Ramirez S."/>
            <person name="Szollosi G.J."/>
            <person name="Szarkandi J.G."/>
            <person name="Papp V."/>
            <person name="Albert L."/>
            <person name="Andreopoulos W."/>
            <person name="Angelini C."/>
            <person name="Antonin V."/>
            <person name="Barry K.W."/>
            <person name="Bougher N.L."/>
            <person name="Buchanan P."/>
            <person name="Buyck B."/>
            <person name="Bense V."/>
            <person name="Catcheside P."/>
            <person name="Chovatia M."/>
            <person name="Cooper J."/>
            <person name="Damon W."/>
            <person name="Desjardin D."/>
            <person name="Finy P."/>
            <person name="Geml J."/>
            <person name="Haridas S."/>
            <person name="Hughes K."/>
            <person name="Justo A."/>
            <person name="Karasinski D."/>
            <person name="Kautmanova I."/>
            <person name="Kiss B."/>
            <person name="Kocsube S."/>
            <person name="Kotiranta H."/>
            <person name="LaButti K.M."/>
            <person name="Lechner B.E."/>
            <person name="Liimatainen K."/>
            <person name="Lipzen A."/>
            <person name="Lukacs Z."/>
            <person name="Mihaltcheva S."/>
            <person name="Morgado L.N."/>
            <person name="Niskanen T."/>
            <person name="Noordeloos M.E."/>
            <person name="Ohm R.A."/>
            <person name="Ortiz-Santana B."/>
            <person name="Ovrebo C."/>
            <person name="Racz N."/>
            <person name="Riley R."/>
            <person name="Savchenko A."/>
            <person name="Shiryaev A."/>
            <person name="Soop K."/>
            <person name="Spirin V."/>
            <person name="Szebenyi C."/>
            <person name="Tomsovsky M."/>
            <person name="Tulloss R.E."/>
            <person name="Uehling J."/>
            <person name="Grigoriev I.V."/>
            <person name="Vagvolgyi C."/>
            <person name="Papp T."/>
            <person name="Martin F.M."/>
            <person name="Miettinen O."/>
            <person name="Hibbett D.S."/>
            <person name="Nagy L.G."/>
        </authorList>
    </citation>
    <scope>NUCLEOTIDE SEQUENCE [LARGE SCALE GENOMIC DNA]</scope>
    <source>
        <strain evidence="3 4">CBS 121175</strain>
    </source>
</reference>
<evidence type="ECO:0000259" key="2">
    <source>
        <dbReference type="Pfam" id="PF20151"/>
    </source>
</evidence>
<feature type="transmembrane region" description="Helical" evidence="1">
    <location>
        <begin position="52"/>
        <end position="73"/>
    </location>
</feature>
<keyword evidence="1" id="KW-0472">Membrane</keyword>
<feature type="domain" description="DUF6533" evidence="2">
    <location>
        <begin position="19"/>
        <end position="63"/>
    </location>
</feature>